<dbReference type="GO" id="GO:0005886">
    <property type="term" value="C:plasma membrane"/>
    <property type="evidence" value="ECO:0007669"/>
    <property type="project" value="UniProtKB-SubCell"/>
</dbReference>
<evidence type="ECO:0000256" key="5">
    <source>
        <dbReference type="ARBA" id="ARBA00022475"/>
    </source>
</evidence>
<dbReference type="GO" id="GO:0046677">
    <property type="term" value="P:response to antibiotic"/>
    <property type="evidence" value="ECO:0007669"/>
    <property type="project" value="UniProtKB-KW"/>
</dbReference>
<gene>
    <name evidence="11" type="ORF">LG34_05145</name>
</gene>
<evidence type="ECO:0000256" key="4">
    <source>
        <dbReference type="ARBA" id="ARBA00022448"/>
    </source>
</evidence>
<feature type="transmembrane region" description="Helical" evidence="10">
    <location>
        <begin position="196"/>
        <end position="217"/>
    </location>
</feature>
<name>A0A2V1JST4_EUBRA</name>
<reference evidence="11 12" key="1">
    <citation type="submission" date="2014-09" db="EMBL/GenBank/DDBJ databases">
        <title>Butyrate-producing bacteria isolated from human gut.</title>
        <authorList>
            <person name="Zhang Q."/>
            <person name="Zhao L."/>
        </authorList>
    </citation>
    <scope>NUCLEOTIDE SEQUENCE [LARGE SCALE GENOMIC DNA]</scope>
    <source>
        <strain evidence="11 12">21</strain>
    </source>
</reference>
<evidence type="ECO:0000313" key="12">
    <source>
        <dbReference type="Proteomes" id="UP000245288"/>
    </source>
</evidence>
<comment type="subcellular location">
    <subcellularLocation>
        <location evidence="1">Cell membrane</location>
        <topology evidence="1">Multi-pass membrane protein</topology>
    </subcellularLocation>
</comment>
<feature type="transmembrane region" description="Helical" evidence="10">
    <location>
        <begin position="363"/>
        <end position="387"/>
    </location>
</feature>
<evidence type="ECO:0000256" key="2">
    <source>
        <dbReference type="ARBA" id="ARBA00008417"/>
    </source>
</evidence>
<feature type="transmembrane region" description="Helical" evidence="10">
    <location>
        <begin position="321"/>
        <end position="343"/>
    </location>
</feature>
<organism evidence="11 12">
    <name type="scientific">Eubacterium ramulus</name>
    <dbReference type="NCBI Taxonomy" id="39490"/>
    <lineage>
        <taxon>Bacteria</taxon>
        <taxon>Bacillati</taxon>
        <taxon>Bacillota</taxon>
        <taxon>Clostridia</taxon>
        <taxon>Eubacteriales</taxon>
        <taxon>Eubacteriaceae</taxon>
        <taxon>Eubacterium</taxon>
    </lineage>
</organism>
<evidence type="ECO:0000256" key="1">
    <source>
        <dbReference type="ARBA" id="ARBA00004651"/>
    </source>
</evidence>
<dbReference type="AlphaFoldDB" id="A0A2V1JST4"/>
<keyword evidence="5" id="KW-1003">Cell membrane</keyword>
<dbReference type="Pfam" id="PF01554">
    <property type="entry name" value="MatE"/>
    <property type="match status" value="2"/>
</dbReference>
<comment type="caution">
    <text evidence="11">The sequence shown here is derived from an EMBL/GenBank/DDBJ whole genome shotgun (WGS) entry which is preliminary data.</text>
</comment>
<dbReference type="PANTHER" id="PTHR43823:SF3">
    <property type="entry name" value="MULTIDRUG EXPORT PROTEIN MEPA"/>
    <property type="match status" value="1"/>
</dbReference>
<evidence type="ECO:0000256" key="10">
    <source>
        <dbReference type="SAM" id="Phobius"/>
    </source>
</evidence>
<feature type="transmembrane region" description="Helical" evidence="10">
    <location>
        <begin position="12"/>
        <end position="33"/>
    </location>
</feature>
<dbReference type="Proteomes" id="UP000245288">
    <property type="component" value="Unassembled WGS sequence"/>
</dbReference>
<dbReference type="NCBIfam" id="TIGR00797">
    <property type="entry name" value="matE"/>
    <property type="match status" value="1"/>
</dbReference>
<evidence type="ECO:0000313" key="11">
    <source>
        <dbReference type="EMBL" id="PWE87209.1"/>
    </source>
</evidence>
<proteinExistence type="inferred from homology"/>
<feature type="transmembrane region" description="Helical" evidence="10">
    <location>
        <begin position="426"/>
        <end position="444"/>
    </location>
</feature>
<evidence type="ECO:0000256" key="3">
    <source>
        <dbReference type="ARBA" id="ARBA00022106"/>
    </source>
</evidence>
<dbReference type="InterPro" id="IPR048279">
    <property type="entry name" value="MdtK-like"/>
</dbReference>
<dbReference type="PANTHER" id="PTHR43823">
    <property type="entry name" value="SPORULATION PROTEIN YKVU"/>
    <property type="match status" value="1"/>
</dbReference>
<evidence type="ECO:0000256" key="9">
    <source>
        <dbReference type="ARBA" id="ARBA00023251"/>
    </source>
</evidence>
<dbReference type="InterPro" id="IPR051327">
    <property type="entry name" value="MATE_MepA_subfamily"/>
</dbReference>
<dbReference type="InterPro" id="IPR002528">
    <property type="entry name" value="MATE_fam"/>
</dbReference>
<accession>A0A2V1JST4</accession>
<dbReference type="RefSeq" id="WP_109215106.1">
    <property type="nucleotide sequence ID" value="NZ_JAQDGV010000011.1"/>
</dbReference>
<dbReference type="EMBL" id="JRFU01000054">
    <property type="protein sequence ID" value="PWE87209.1"/>
    <property type="molecule type" value="Genomic_DNA"/>
</dbReference>
<feature type="transmembrane region" description="Helical" evidence="10">
    <location>
        <begin position="137"/>
        <end position="155"/>
    </location>
</feature>
<keyword evidence="6 10" id="KW-0812">Transmembrane</keyword>
<keyword evidence="12" id="KW-1185">Reference proteome</keyword>
<dbReference type="CDD" id="cd13143">
    <property type="entry name" value="MATE_MepA_like"/>
    <property type="match status" value="1"/>
</dbReference>
<feature type="transmembrane region" description="Helical" evidence="10">
    <location>
        <begin position="399"/>
        <end position="420"/>
    </location>
</feature>
<feature type="transmembrane region" description="Helical" evidence="10">
    <location>
        <begin position="94"/>
        <end position="117"/>
    </location>
</feature>
<evidence type="ECO:0000256" key="7">
    <source>
        <dbReference type="ARBA" id="ARBA00022989"/>
    </source>
</evidence>
<feature type="transmembrane region" description="Helical" evidence="10">
    <location>
        <begin position="167"/>
        <end position="190"/>
    </location>
</feature>
<dbReference type="OrthoDB" id="9811110at2"/>
<comment type="similarity">
    <text evidence="2">Belongs to the multi antimicrobial extrusion (MATE) (TC 2.A.66.1) family. MepA subfamily.</text>
</comment>
<protein>
    <recommendedName>
        <fullName evidence="3">Multidrug export protein MepA</fullName>
    </recommendedName>
</protein>
<keyword evidence="9" id="KW-0046">Antibiotic resistance</keyword>
<dbReference type="PIRSF" id="PIRSF006603">
    <property type="entry name" value="DinF"/>
    <property type="match status" value="1"/>
</dbReference>
<dbReference type="GO" id="GO:0015297">
    <property type="term" value="F:antiporter activity"/>
    <property type="evidence" value="ECO:0007669"/>
    <property type="project" value="InterPro"/>
</dbReference>
<keyword evidence="7 10" id="KW-1133">Transmembrane helix</keyword>
<keyword evidence="4" id="KW-0813">Transport</keyword>
<feature type="transmembrane region" description="Helical" evidence="10">
    <location>
        <begin position="53"/>
        <end position="73"/>
    </location>
</feature>
<keyword evidence="8 10" id="KW-0472">Membrane</keyword>
<dbReference type="InterPro" id="IPR045070">
    <property type="entry name" value="MATE_MepA-like"/>
</dbReference>
<evidence type="ECO:0000256" key="8">
    <source>
        <dbReference type="ARBA" id="ARBA00023136"/>
    </source>
</evidence>
<evidence type="ECO:0000256" key="6">
    <source>
        <dbReference type="ARBA" id="ARBA00022692"/>
    </source>
</evidence>
<dbReference type="GO" id="GO:0042910">
    <property type="term" value="F:xenobiotic transmembrane transporter activity"/>
    <property type="evidence" value="ECO:0007669"/>
    <property type="project" value="InterPro"/>
</dbReference>
<sequence length="450" mass="48606">MTQNGDFSKGSIIKILMRLAIPMTLAQLMNVLYNVVDRMFIGRIGGDSMDALTGVGVCLPMITIVIAFANLVGMGGAPLFSIERGKKNEREAEYILGNCVVLFLIFAVVLTVAGLIFKRPLLMLLGASEVTLPYAEQYITIYLLGTIFVMFGLGLNNFINAQGFAKIGMCTTVIGAALNIALDPIFIFVLNMGVRGAAIATVISQAAAAVWTVRFLTGKKALIRIQRRSMQLQGARVKNIMGLGLAGFTMSVTNSTVQMVCNATLQTHGGDVYVGIMTIINSVREIISLPVQGFTSASQPVLGYNYGAKEYERVKKTIRTIAGVTIVYTLAVWGLVSAIPGAFIRMFGGSGDTLTLGISAMHLYFFGFFFMAFQFCGQSTFTALGKAKHAMFFSIFRKIIIVVPLTLILPHLFGLGVHGVFIAEPISNAIGGLACFITMIVTVYRKLGRE</sequence>